<organism evidence="2 3">
    <name type="scientific">Populus euphratica</name>
    <name type="common">Euphrates poplar</name>
    <dbReference type="NCBI Taxonomy" id="75702"/>
    <lineage>
        <taxon>Eukaryota</taxon>
        <taxon>Viridiplantae</taxon>
        <taxon>Streptophyta</taxon>
        <taxon>Embryophyta</taxon>
        <taxon>Tracheophyta</taxon>
        <taxon>Spermatophyta</taxon>
        <taxon>Magnoliopsida</taxon>
        <taxon>eudicotyledons</taxon>
        <taxon>Gunneridae</taxon>
        <taxon>Pentapetalae</taxon>
        <taxon>rosids</taxon>
        <taxon>fabids</taxon>
        <taxon>Malpighiales</taxon>
        <taxon>Salicaceae</taxon>
        <taxon>Saliceae</taxon>
        <taxon>Populus</taxon>
    </lineage>
</organism>
<feature type="compositionally biased region" description="Polar residues" evidence="1">
    <location>
        <begin position="809"/>
        <end position="819"/>
    </location>
</feature>
<feature type="region of interest" description="Disordered" evidence="1">
    <location>
        <begin position="770"/>
        <end position="791"/>
    </location>
</feature>
<feature type="compositionally biased region" description="Basic and acidic residues" evidence="1">
    <location>
        <begin position="1597"/>
        <end position="1617"/>
    </location>
</feature>
<feature type="region of interest" description="Disordered" evidence="1">
    <location>
        <begin position="3721"/>
        <end position="3903"/>
    </location>
</feature>
<feature type="compositionally biased region" description="Basic and acidic residues" evidence="1">
    <location>
        <begin position="1658"/>
        <end position="1675"/>
    </location>
</feature>
<feature type="compositionally biased region" description="Polar residues" evidence="1">
    <location>
        <begin position="1017"/>
        <end position="1045"/>
    </location>
</feature>
<feature type="region of interest" description="Disordered" evidence="1">
    <location>
        <begin position="3299"/>
        <end position="3336"/>
    </location>
</feature>
<feature type="region of interest" description="Disordered" evidence="1">
    <location>
        <begin position="1221"/>
        <end position="1270"/>
    </location>
</feature>
<feature type="compositionally biased region" description="Polar residues" evidence="1">
    <location>
        <begin position="1340"/>
        <end position="1359"/>
    </location>
</feature>
<keyword evidence="2" id="KW-1185">Reference proteome</keyword>
<feature type="compositionally biased region" description="Basic and acidic residues" evidence="1">
    <location>
        <begin position="3487"/>
        <end position="3497"/>
    </location>
</feature>
<feature type="region of interest" description="Disordered" evidence="1">
    <location>
        <begin position="2846"/>
        <end position="2871"/>
    </location>
</feature>
<feature type="compositionally biased region" description="Basic and acidic residues" evidence="1">
    <location>
        <begin position="3648"/>
        <end position="3657"/>
    </location>
</feature>
<proteinExistence type="predicted"/>
<feature type="compositionally biased region" description="Basic and acidic residues" evidence="1">
    <location>
        <begin position="52"/>
        <end position="61"/>
    </location>
</feature>
<feature type="compositionally biased region" description="Basic and acidic residues" evidence="1">
    <location>
        <begin position="3414"/>
        <end position="3449"/>
    </location>
</feature>
<feature type="compositionally biased region" description="Basic and acidic residues" evidence="1">
    <location>
        <begin position="1547"/>
        <end position="1559"/>
    </location>
</feature>
<feature type="compositionally biased region" description="Basic and acidic residues" evidence="1">
    <location>
        <begin position="122"/>
        <end position="140"/>
    </location>
</feature>
<feature type="compositionally biased region" description="Basic and acidic residues" evidence="1">
    <location>
        <begin position="2043"/>
        <end position="2052"/>
    </location>
</feature>
<feature type="compositionally biased region" description="Basic and acidic residues" evidence="1">
    <location>
        <begin position="1883"/>
        <end position="1896"/>
    </location>
</feature>
<feature type="compositionally biased region" description="Polar residues" evidence="1">
    <location>
        <begin position="1310"/>
        <end position="1329"/>
    </location>
</feature>
<feature type="compositionally biased region" description="Basic and acidic residues" evidence="1">
    <location>
        <begin position="1689"/>
        <end position="1710"/>
    </location>
</feature>
<feature type="compositionally biased region" description="Basic and acidic residues" evidence="1">
    <location>
        <begin position="2153"/>
        <end position="2198"/>
    </location>
</feature>
<sequence>METEGLETVHTGLGGNAVVPEGGSFLEPPSIAKVSGEEIFRKQIDQVPCLVEKNERRAHEDEGFDTTEEGETKEIAEKEKQVDDVTGTILQMDKIEGPCVNIEEEEKIVKHVEAMEDGEAEVEGKPKSIEKEIGGPEKYEEGEMKIEESVELETSNEVSSFEPGFSQGKEALSQTADAAVNNLDNPETVKEVCQEKEIKDSGTGDGTINEQRIEEERKGEKSGSCSSFLDDKGTDVVKAIEKTENEKEGTTCDTIGGGTYIVEAGIDIQNEKETTPGTGQGMQDKRNTEDIATVTHKTQETEEMYSQQVDKPDECMVSESESEEIVNKSPQGEGQNLILEKTAEVDSSEGENIKDGMNPEQKPDGLFVKHEENKQSIHQDLAMTEESTEENRDMETPTVIAAENNTSDAVPITITTAHDHSVIEDDKIMDVVANIVPEHSKEEMSKYEDKIKETFAQQDEAVNEKIENSLALISGEIDTATSSECSEAIASAKEETPIKIPGESFEDKKEEKPIDADAVVDSGLPIEKSLLPTDLNEKIEDAGLELQYKNSSELHLSHSLEQETIPVQDEKQPKLSDFEPQEQDHEENGPSKELEKHAEDASEACESMQNTSLENPSAEGAMTTEVNAKANEMAVEKEEKIHELESEEKLAIDDAGTNLEEEMQKKEEAHDEQAYQMATSDKIEEVTSDEVCSREFVDKNVERSVQAAAFQEAETPSKNGVGENYEMSSIVNEEVIDEPNITDIGEVIDEEKIKDDATHLSSELVFDEKLVESSQDNETEAEMSKGDGVEEQMMKDDNAKVILQESIQEASVNDFQNDLKNAEKSSREMSEVSEAEEKDETNNNDESPDLTLQASLLKERESLQTENLTAEAEEKDEDGSSIRKDEDENNDDGLKEVKECSEKETLKGEEDVEQISPMKEPGENLESSASMISAETEEVDLNKTTQKTEEEMDEGIEGVKKEAETRKEDGEEQVIDENDAKSIPVESIKEVTISELPNDENNAEEFKREISEESVAAGTNESIADATYQNDGTTPNAALETSTAKETLKDEEDVEQISPMNEPGENLESSASMISAETEEVDLNKTTQKTEEEMDEGVEGVKKEAETGKEDGEEQVIDENDAKSIPVESIKEVTISELPNDENNAEEFKREISEESVAAGTNEIIPDETYQNDGTTPNAALETSTAKETLKDEEDVEQILSMNEPGENIESSASMISAETEEVDLNKTTQKTAEEMDEGVEGVRKEAETGKEDGEEQVIDENDAKSIPVESIKEVPVSKLLNDENNAEEFKREISEESVAAGTNEIITDATYQNDGTTPNAALETSTAKETLKDEEDVEQISSMNEPGENIESSASMISAETEEVALNKTTQKTEEEMDEGVEGVRKEAETGKEDGEEQVIDESDAKSIPVESIKEVPVSKLLNDENNVEEFKREISEESLATGTNESIIDATYRNDGSPDAALETSTVKQVEIVQGEGKDTIPAEASPEEEEEHDRARGFKRVGDNSREIKLEEDLEKSDEETSKKIDETNTNDEDCSSSLTISVDKIDESFEGEDKNITTAKASTHDEKEEHGSLDRADDGNDSNPDLTVTNLDSAREASKVQEDSEQELQRIEPGEPEEPSTVMAAETEAGTLSDKIDDVTSQEEVVTVPNIEETVEKEKKEEHGSLDKAGEGNDSNPDLIVTNHDSAREALKVQEDSEQELQRIEPGEPEESSIVMAAETEAGTLSDKIDDVTRLEEVVTVPNIEETVEKEKKEEHGPLDRADDENDSNPDLTVTNQDSAREASKVQEDSEQELQRIEPGEPEESLTVMAAETEVGTLSDKIDDVTSQEEAVNIQNIAETVEKEKKKEHGPLDRADDGNDSNPDLTVTNLDSARVASKVQEDSKQELQRIEPGEPEESSTVMAAETEADTLSDKIDDITSQEEVVTNQNIEETIEKEKKEGSEDIDVTQVKRAVMEEDLKLVAEASDANKSVENDAEDENIISGGKEVETVGKKFELDSIQKLEVEEKRENTEEETKNEDVKEVCGDTKLGSLSVDAEKHVTTEEHANTDISPQTTGEKTAEEKAKTVKEMEESVITSVDEDAEKKVPEEESAINDQSRIIYKGDESGMLVEQEVHEIIQTAEYGDIGKQGSVIKDSYELPLSSTNEENPLHKETEDESDKVKPYEEVKDSKSEFTEPFEARGSVDRQEFETLRGKQGPNSDIYLVKASEGVSEKESNKGPIEISYLESESKGEILEEVQPDVNDSSSELTTGITRETSFKEAEPEDRRQIESFEPAPQEKGPVTESTERTTLESVDIDAKPEDSNFIENEDHGIPAASEAEELENEMHEETPITGSEDYKEETTNETSQGDVLDDKQVECSTMLPKEPELMTNEGNKATDENSTTYENIETPQNPQEIEIILKEDMPINARDASKSVDPRIESIKEEVGSYQFDSLNEHHELDNEKQEGVDISKSSEVRDLANQGEICKLMNLEDEYSTNEGDEALKCIEATSAERKEAILEEDNSTKKYEDSLADNVEANKAAFELEEGTNNQEQAIGTKDYGVLAEENFEVSESGKKLEGVSESETGDQSSQKIPETDPGKVENITEIQNKSLKSVEQSSLESQEVREETGEKTEPRFETEGDVKETQNTDETVKDVLLTEEVHEKVDKAGNETLKCTEKDVNDTLEPGAKSTEDERVHEVKESSLIAEECHEATESNEQAAIMNSDFQETPTMEEMSLGKAINDEDNGMTAVLSTTKPAEESNEMIKIIKEEDSCCDKIKATTMVEITKTSLEEAQLDEKPVQVSNITSNDGVSLEIEAEACQQEKIKDNMGLELPSNLASPIPIDDHDNIMREQVVKESADADDVQENERASDVAYESKDHGTEELFTSKIKEENEKSSEIVESLGVEAAANEIAIDQNPPEVVSKEEQGISATTERREENMKDVELLEDDLRNTEEVPLQKDDCRERDISQLELQSNKDIQNQSPKEVLQEECETPDETKEEIKEGSKLVSITNSQGFEALKEDESTSGQIVPQEKLKEQNQMLAAALLSKEKDCGNEMIIENIEECVQVEIPTDPQNYSPTKIKEDTCLHKEETNKLEVSGFGVELNTGMQNDRVNEIQVEESKSPDDASKLQTPEYETSKEAFESMSEAHGHKGFTASEETEIEEKHLEVAITDLAAEEDRSEKIIDAAEIIHDEVIEEGTFERTSNLKPELSKEAFKSISEVHGHEALAESEVTEIKEKHPEVTVTDMAAEENQSERTIDATEIIHDKLKSEELTKRENQQIMEEKEGAKNGDLVTLVEETTKECQEKHELKAEESLGDEGTHKDIQNEELYKEVEKADGDEKQMDTERIIEHLHLAAADNETMKESFLDEAGSELHVENQICETAFGNDGRTEAANVKEEEMDVEISQKEVPTDLVEANEATRDIHEEEETSKTTTEHIEEHVKEVEIEVDEHPSAPKTTENTCSQKEETKEQEVCGSGVECSTDMQKNGSNEFKEEEGRTPDEDSTLQPRGYENKIKDKEYLPESNKMTEITETGAFEKTSDLRAETSEEAFKSVSEVHEHEVLAESEHAEIKKEKHTVAALTDLVARENQNKKTIDATEVVHDELTNEEEQLTKQDKQQFKEEKEDTKDCNPINLGEETTKESRQIYDLKAEKSQEDKMENEIQNEEVSNESGEYLHQTAVEINENFPDEALVENAEDMGTKLQVENHSDEKISACDRTEATTITNEEFGTEISEKESLQAPAEAYETTLDIHQGERDCDSTSEKPIPIEAEPQETTERKKDAPQVLLQEPIVEATQGAGVGESEPGKATGIVDAQGFEHKAERSIGEENIRGNDEGTSAKTSLFDMMQSSTRERQVGGDLTEETRAEGEKTKSNEEKEEEEEEEEEEGEEHKKTDSGSDAPVMVEASRDIVDVKVASKKHYNILSGVGSKVKNSISKVKKAITGKSSHPKQHSPKGSTSKT</sequence>
<feature type="compositionally biased region" description="Basic and acidic residues" evidence="1">
    <location>
        <begin position="2262"/>
        <end position="2276"/>
    </location>
</feature>
<feature type="compositionally biased region" description="Basic and acidic residues" evidence="1">
    <location>
        <begin position="1383"/>
        <end position="1394"/>
    </location>
</feature>
<feature type="compositionally biased region" description="Polar residues" evidence="1">
    <location>
        <begin position="1832"/>
        <end position="1842"/>
    </location>
</feature>
<dbReference type="KEGG" id="peu:105109963"/>
<feature type="region of interest" description="Disordered" evidence="1">
    <location>
        <begin position="555"/>
        <end position="621"/>
    </location>
</feature>
<feature type="region of interest" description="Disordered" evidence="1">
    <location>
        <begin position="2142"/>
        <end position="2203"/>
    </location>
</feature>
<feature type="compositionally biased region" description="Polar residues" evidence="1">
    <location>
        <begin position="2570"/>
        <end position="2581"/>
    </location>
</feature>
<feature type="compositionally biased region" description="Polar residues" evidence="1">
    <location>
        <begin position="2378"/>
        <end position="2399"/>
    </location>
</feature>
<feature type="region of interest" description="Disordered" evidence="1">
    <location>
        <begin position="1307"/>
        <end position="1409"/>
    </location>
</feature>
<gene>
    <name evidence="3" type="primary">LOC105109963</name>
</gene>
<feature type="compositionally biased region" description="Polar residues" evidence="1">
    <location>
        <begin position="1864"/>
        <end position="1875"/>
    </location>
</feature>
<feature type="compositionally biased region" description="Basic and acidic residues" evidence="1">
    <location>
        <begin position="3848"/>
        <end position="3872"/>
    </location>
</feature>
<feature type="compositionally biased region" description="Basic and acidic residues" evidence="1">
    <location>
        <begin position="211"/>
        <end position="221"/>
    </location>
</feature>
<feature type="region of interest" description="Disordered" evidence="1">
    <location>
        <begin position="52"/>
        <end position="72"/>
    </location>
</feature>
<feature type="compositionally biased region" description="Basic and acidic residues" evidence="1">
    <location>
        <begin position="1844"/>
        <end position="1861"/>
    </location>
</feature>
<feature type="compositionally biased region" description="Basic and acidic residues" evidence="1">
    <location>
        <begin position="505"/>
        <end position="515"/>
    </location>
</feature>
<feature type="compositionally biased region" description="Basic and acidic residues" evidence="1">
    <location>
        <begin position="820"/>
        <end position="830"/>
    </location>
</feature>
<feature type="compositionally biased region" description="Basic and acidic residues" evidence="1">
    <location>
        <begin position="568"/>
        <end position="600"/>
    </location>
</feature>
<feature type="region of interest" description="Disordered" evidence="1">
    <location>
        <begin position="2554"/>
        <end position="2643"/>
    </location>
</feature>
<feature type="region of interest" description="Disordered" evidence="1">
    <location>
        <begin position="271"/>
        <end position="405"/>
    </location>
</feature>
<feature type="compositionally biased region" description="Basic and acidic residues" evidence="1">
    <location>
        <begin position="1783"/>
        <end position="1803"/>
    </location>
</feature>
<feature type="compositionally biased region" description="Acidic residues" evidence="1">
    <location>
        <begin position="3873"/>
        <end position="3885"/>
    </location>
</feature>
<feature type="compositionally biased region" description="Basic residues" evidence="1">
    <location>
        <begin position="3934"/>
        <end position="3950"/>
    </location>
</feature>
<feature type="compositionally biased region" description="Basic and acidic residues" evidence="1">
    <location>
        <begin position="3749"/>
        <end position="3759"/>
    </location>
</feature>
<protein>
    <submittedName>
        <fullName evidence="3">Microtubule-associated protein futsch-like isoform X1</fullName>
    </submittedName>
</protein>
<feature type="compositionally biased region" description="Basic and acidic residues" evidence="1">
    <location>
        <begin position="782"/>
        <end position="791"/>
    </location>
</feature>
<feature type="region of interest" description="Disordered" evidence="1">
    <location>
        <begin position="2043"/>
        <end position="2096"/>
    </location>
</feature>
<feature type="region of interest" description="Disordered" evidence="1">
    <location>
        <begin position="1476"/>
        <end position="1718"/>
    </location>
</feature>
<feature type="region of interest" description="Disordered" evidence="1">
    <location>
        <begin position="115"/>
        <end position="140"/>
    </location>
</feature>
<feature type="compositionally biased region" description="Basic and acidic residues" evidence="1">
    <location>
        <begin position="878"/>
        <end position="909"/>
    </location>
</feature>
<feature type="region of interest" description="Disordered" evidence="1">
    <location>
        <begin position="196"/>
        <end position="230"/>
    </location>
</feature>
<feature type="compositionally biased region" description="Low complexity" evidence="1">
    <location>
        <begin position="2598"/>
        <end position="2610"/>
    </location>
</feature>
<dbReference type="Proteomes" id="UP000694918">
    <property type="component" value="Unplaced"/>
</dbReference>
<feature type="compositionally biased region" description="Polar residues" evidence="1">
    <location>
        <begin position="2962"/>
        <end position="2975"/>
    </location>
</feature>
<feature type="compositionally biased region" description="Basic and acidic residues" evidence="1">
    <location>
        <begin position="3129"/>
        <end position="3143"/>
    </location>
</feature>
<feature type="region of interest" description="Disordered" evidence="1">
    <location>
        <begin position="3648"/>
        <end position="3667"/>
    </location>
</feature>
<dbReference type="RefSeq" id="XP_011003143.1">
    <property type="nucleotide sequence ID" value="XM_011004841.1"/>
</dbReference>
<feature type="compositionally biased region" description="Basic and acidic residues" evidence="1">
    <location>
        <begin position="1495"/>
        <end position="1514"/>
    </location>
</feature>
<feature type="region of interest" description="Disordered" evidence="1">
    <location>
        <begin position="3392"/>
        <end position="3522"/>
    </location>
</feature>
<feature type="compositionally biased region" description="Basic and acidic residues" evidence="1">
    <location>
        <begin position="2330"/>
        <end position="2348"/>
    </location>
</feature>
<feature type="region of interest" description="Disordered" evidence="1">
    <location>
        <begin position="2234"/>
        <end position="2399"/>
    </location>
</feature>
<feature type="compositionally biased region" description="Polar residues" evidence="1">
    <location>
        <begin position="1585"/>
        <end position="1596"/>
    </location>
</feature>
<feature type="compositionally biased region" description="Basic and acidic residues" evidence="1">
    <location>
        <begin position="1099"/>
        <end position="1110"/>
    </location>
</feature>
<feature type="compositionally biased region" description="Basic and acidic residues" evidence="1">
    <location>
        <begin position="2291"/>
        <end position="2318"/>
    </location>
</feature>
<feature type="compositionally biased region" description="Basic and acidic residues" evidence="1">
    <location>
        <begin position="361"/>
        <end position="377"/>
    </location>
</feature>
<evidence type="ECO:0000313" key="2">
    <source>
        <dbReference type="Proteomes" id="UP000694918"/>
    </source>
</evidence>
<feature type="compositionally biased region" description="Polar residues" evidence="1">
    <location>
        <begin position="1773"/>
        <end position="1782"/>
    </location>
</feature>
<name>A0AAJ6T1V7_POPEU</name>
<accession>A0AAJ6T1V7</accession>
<feature type="compositionally biased region" description="Basic and acidic residues" evidence="1">
    <location>
        <begin position="2856"/>
        <end position="2871"/>
    </location>
</feature>
<feature type="region of interest" description="Disordered" evidence="1">
    <location>
        <begin position="2665"/>
        <end position="2693"/>
    </location>
</feature>
<evidence type="ECO:0000313" key="3">
    <source>
        <dbReference type="RefSeq" id="XP_011003143.1"/>
    </source>
</evidence>
<feature type="region of interest" description="Disordered" evidence="1">
    <location>
        <begin position="2010"/>
        <end position="2029"/>
    </location>
</feature>
<feature type="compositionally biased region" description="Basic and acidic residues" evidence="1">
    <location>
        <begin position="2913"/>
        <end position="2960"/>
    </location>
</feature>
<feature type="compositionally biased region" description="Basic and acidic residues" evidence="1">
    <location>
        <begin position="2063"/>
        <end position="2076"/>
    </location>
</feature>
<feature type="compositionally biased region" description="Basic and acidic residues" evidence="1">
    <location>
        <begin position="3507"/>
        <end position="3517"/>
    </location>
</feature>
<feature type="compositionally biased region" description="Basic and acidic residues" evidence="1">
    <location>
        <begin position="3597"/>
        <end position="3625"/>
    </location>
</feature>
<feature type="compositionally biased region" description="Basic and acidic residues" evidence="1">
    <location>
        <begin position="3813"/>
        <end position="3831"/>
    </location>
</feature>
<dbReference type="GeneID" id="105109963"/>
<evidence type="ECO:0000256" key="1">
    <source>
        <dbReference type="SAM" id="MobiDB-lite"/>
    </source>
</evidence>
<reference evidence="3" key="1">
    <citation type="submission" date="2025-08" db="UniProtKB">
        <authorList>
            <consortium name="RefSeq"/>
        </authorList>
    </citation>
    <scope>IDENTIFICATION</scope>
</reference>
<feature type="compositionally biased region" description="Basic and acidic residues" evidence="1">
    <location>
        <begin position="3112"/>
        <end position="3121"/>
    </location>
</feature>
<dbReference type="PANTHER" id="PTHR35511:SF2">
    <property type="entry name" value="A-KINASE ANCHOR-LIKE PROTEIN"/>
    <property type="match status" value="1"/>
</dbReference>
<feature type="compositionally biased region" description="Basic and acidic residues" evidence="1">
    <location>
        <begin position="1241"/>
        <end position="1252"/>
    </location>
</feature>
<feature type="compositionally biased region" description="Acidic residues" evidence="1">
    <location>
        <begin position="831"/>
        <end position="848"/>
    </location>
</feature>
<dbReference type="PANTHER" id="PTHR35511">
    <property type="entry name" value="A-KINASE ANCHOR-LIKE PROTEIN"/>
    <property type="match status" value="1"/>
</dbReference>
<feature type="region of interest" description="Disordered" evidence="1">
    <location>
        <begin position="3924"/>
        <end position="3958"/>
    </location>
</feature>
<feature type="compositionally biased region" description="Polar residues" evidence="1">
    <location>
        <begin position="2247"/>
        <end position="2261"/>
    </location>
</feature>
<feature type="region of interest" description="Disordered" evidence="1">
    <location>
        <begin position="809"/>
        <end position="1125"/>
    </location>
</feature>
<feature type="region of interest" description="Disordered" evidence="1">
    <location>
        <begin position="2902"/>
        <end position="3000"/>
    </location>
</feature>
<feature type="region of interest" description="Disordered" evidence="1">
    <location>
        <begin position="491"/>
        <end position="517"/>
    </location>
</feature>
<feature type="region of interest" description="Disordered" evidence="1">
    <location>
        <begin position="1744"/>
        <end position="1925"/>
    </location>
</feature>
<feature type="region of interest" description="Disordered" evidence="1">
    <location>
        <begin position="1"/>
        <end position="25"/>
    </location>
</feature>
<feature type="compositionally biased region" description="Low complexity" evidence="1">
    <location>
        <begin position="3924"/>
        <end position="3933"/>
    </location>
</feature>
<feature type="compositionally biased region" description="Basic and acidic residues" evidence="1">
    <location>
        <begin position="1566"/>
        <end position="1582"/>
    </location>
</feature>
<feature type="compositionally biased region" description="Basic and acidic residues" evidence="1">
    <location>
        <begin position="2987"/>
        <end position="2997"/>
    </location>
</feature>
<feature type="compositionally biased region" description="Basic and acidic residues" evidence="1">
    <location>
        <begin position="957"/>
        <end position="969"/>
    </location>
</feature>
<feature type="region of interest" description="Disordered" evidence="1">
    <location>
        <begin position="3093"/>
        <end position="3154"/>
    </location>
</feature>
<feature type="compositionally biased region" description="Basic and acidic residues" evidence="1">
    <location>
        <begin position="1751"/>
        <end position="1765"/>
    </location>
</feature>
<feature type="region of interest" description="Disordered" evidence="1">
    <location>
        <begin position="3597"/>
        <end position="3641"/>
    </location>
</feature>
<feature type="compositionally biased region" description="Basic and acidic residues" evidence="1">
    <location>
        <begin position="2611"/>
        <end position="2642"/>
    </location>
</feature>
<feature type="compositionally biased region" description="Basic and acidic residues" evidence="1">
    <location>
        <begin position="2679"/>
        <end position="2693"/>
    </location>
</feature>